<accession>A0A3M2LMQ1</accession>
<dbReference type="PANTHER" id="PTHR21310:SF42">
    <property type="entry name" value="BIFUNCTIONAL AAC_APH"/>
    <property type="match status" value="1"/>
</dbReference>
<keyword evidence="2" id="KW-0808">Transferase</keyword>
<dbReference type="CDD" id="cd05155">
    <property type="entry name" value="APH_ChoK_like_1"/>
    <property type="match status" value="1"/>
</dbReference>
<dbReference type="Pfam" id="PF01636">
    <property type="entry name" value="APH"/>
    <property type="match status" value="1"/>
</dbReference>
<evidence type="ECO:0000313" key="2">
    <source>
        <dbReference type="EMBL" id="RMI38719.1"/>
    </source>
</evidence>
<gene>
    <name evidence="2" type="ORF">EBO15_31900</name>
</gene>
<reference evidence="2 3" key="1">
    <citation type="submission" date="2018-10" db="EMBL/GenBank/DDBJ databases">
        <title>Isolation from soil.</title>
        <authorList>
            <person name="Hu J."/>
        </authorList>
    </citation>
    <scope>NUCLEOTIDE SEQUENCE [LARGE SCALE GENOMIC DNA]</scope>
    <source>
        <strain evidence="2 3">NEAU-Ht49</strain>
    </source>
</reference>
<dbReference type="RefSeq" id="WP_122198190.1">
    <property type="nucleotide sequence ID" value="NZ_JBHSKC010000046.1"/>
</dbReference>
<dbReference type="InterPro" id="IPR051678">
    <property type="entry name" value="AGP_Transferase"/>
</dbReference>
<dbReference type="Proteomes" id="UP000282674">
    <property type="component" value="Unassembled WGS sequence"/>
</dbReference>
<dbReference type="Gene3D" id="3.30.200.20">
    <property type="entry name" value="Phosphorylase Kinase, domain 1"/>
    <property type="match status" value="1"/>
</dbReference>
<feature type="domain" description="Aminoglycoside phosphotransferase" evidence="1">
    <location>
        <begin position="33"/>
        <end position="261"/>
    </location>
</feature>
<dbReference type="InterPro" id="IPR002575">
    <property type="entry name" value="Aminoglycoside_PTrfase"/>
</dbReference>
<organism evidence="2 3">
    <name type="scientific">Actinomadura harenae</name>
    <dbReference type="NCBI Taxonomy" id="2483351"/>
    <lineage>
        <taxon>Bacteria</taxon>
        <taxon>Bacillati</taxon>
        <taxon>Actinomycetota</taxon>
        <taxon>Actinomycetes</taxon>
        <taxon>Streptosporangiales</taxon>
        <taxon>Thermomonosporaceae</taxon>
        <taxon>Actinomadura</taxon>
    </lineage>
</organism>
<dbReference type="Gene3D" id="3.90.1200.10">
    <property type="match status" value="1"/>
</dbReference>
<keyword evidence="3" id="KW-1185">Reference proteome</keyword>
<protein>
    <submittedName>
        <fullName evidence="2">Aminoglycoside phosphotransferase family protein</fullName>
    </submittedName>
</protein>
<dbReference type="EMBL" id="RFFG01000080">
    <property type="protein sequence ID" value="RMI38719.1"/>
    <property type="molecule type" value="Genomic_DNA"/>
</dbReference>
<dbReference type="OrthoDB" id="9797603at2"/>
<name>A0A3M2LMQ1_9ACTN</name>
<evidence type="ECO:0000259" key="1">
    <source>
        <dbReference type="Pfam" id="PF01636"/>
    </source>
</evidence>
<comment type="caution">
    <text evidence="2">The sequence shown here is derived from an EMBL/GenBank/DDBJ whole genome shotgun (WGS) entry which is preliminary data.</text>
</comment>
<dbReference type="SUPFAM" id="SSF56112">
    <property type="entry name" value="Protein kinase-like (PK-like)"/>
    <property type="match status" value="1"/>
</dbReference>
<evidence type="ECO:0000313" key="3">
    <source>
        <dbReference type="Proteomes" id="UP000282674"/>
    </source>
</evidence>
<sequence length="304" mass="32436">MTHAGIDVTAEMVRDLLREQHPDLADHPVRFGARGWDNQLWRLGDDLAVRLPWATESADALLRKEHTWLPALAPSLPLPVPVPQRLGEPSTLFPRPWIVTTWVPGEPADRAPVTRGAESAETLAAFLSALHRPAPEGAPAGRHCRGPLAAHSQAFADGLASATERGLITDPDGVRAVWDDAVTAPEWTGPALWLHGDLHPANVLTTDGAVRGVIDFGDLCAGDPACDLAAAWHLLPDGAADRLNAAYRPSADAATLRRARGWAVLKALACMHIGEAGVRGLPGGKTTWGPPAHAAIRRLIATRR</sequence>
<dbReference type="GO" id="GO:0016740">
    <property type="term" value="F:transferase activity"/>
    <property type="evidence" value="ECO:0007669"/>
    <property type="project" value="UniProtKB-KW"/>
</dbReference>
<dbReference type="AlphaFoldDB" id="A0A3M2LMQ1"/>
<proteinExistence type="predicted"/>
<dbReference type="PANTHER" id="PTHR21310">
    <property type="entry name" value="AMINOGLYCOSIDE PHOSPHOTRANSFERASE-RELATED-RELATED"/>
    <property type="match status" value="1"/>
</dbReference>
<dbReference type="InterPro" id="IPR011009">
    <property type="entry name" value="Kinase-like_dom_sf"/>
</dbReference>